<feature type="region of interest" description="Disordered" evidence="1">
    <location>
        <begin position="1"/>
        <end position="46"/>
    </location>
</feature>
<dbReference type="HOGENOM" id="CLU_2250136_0_0_1"/>
<dbReference type="Proteomes" id="UP000000560">
    <property type="component" value="Chromosome VII"/>
</dbReference>
<keyword evidence="2" id="KW-1133">Transmembrane helix</keyword>
<sequence length="104" mass="10917">MNGFASGVPKRKPLPSGAVASTPPIAASDPESDPEKTTEPVVASGDQLAAPEHKLTLWQQLQQKWGQFSAKKKRIIIGALVTSLALLALIIGLAVGLTRRHGKG</sequence>
<dbReference type="VEuPathDB" id="FungiDB:AN2328"/>
<protein>
    <submittedName>
        <fullName evidence="3">Riboflavin aldehyde-forming enzyme (AFU_orthologue AFUA_5G10470)</fullName>
    </submittedName>
</protein>
<dbReference type="RefSeq" id="XP_050468860.1">
    <property type="nucleotide sequence ID" value="XM_050613016.1"/>
</dbReference>
<organism evidence="3 4">
    <name type="scientific">Emericella nidulans (strain FGSC A4 / ATCC 38163 / CBS 112.46 / NRRL 194 / M139)</name>
    <name type="common">Aspergillus nidulans</name>
    <dbReference type="NCBI Taxonomy" id="227321"/>
    <lineage>
        <taxon>Eukaryota</taxon>
        <taxon>Fungi</taxon>
        <taxon>Dikarya</taxon>
        <taxon>Ascomycota</taxon>
        <taxon>Pezizomycotina</taxon>
        <taxon>Eurotiomycetes</taxon>
        <taxon>Eurotiomycetidae</taxon>
        <taxon>Eurotiales</taxon>
        <taxon>Aspergillaceae</taxon>
        <taxon>Aspergillus</taxon>
        <taxon>Aspergillus subgen. Nidulantes</taxon>
    </lineage>
</organism>
<dbReference type="AlphaFoldDB" id="C8VNC6"/>
<evidence type="ECO:0000256" key="2">
    <source>
        <dbReference type="SAM" id="Phobius"/>
    </source>
</evidence>
<accession>C8VNC6</accession>
<evidence type="ECO:0000313" key="4">
    <source>
        <dbReference type="Proteomes" id="UP000000560"/>
    </source>
</evidence>
<feature type="transmembrane region" description="Helical" evidence="2">
    <location>
        <begin position="75"/>
        <end position="97"/>
    </location>
</feature>
<gene>
    <name evidence="3" type="ORF">ANIA_02328</name>
</gene>
<dbReference type="EMBL" id="BN001307">
    <property type="protein sequence ID" value="CBF86615.1"/>
    <property type="molecule type" value="Genomic_DNA"/>
</dbReference>
<dbReference type="InParanoid" id="C8VNC6"/>
<keyword evidence="2" id="KW-0472">Membrane</keyword>
<name>C8VNC6_EMENI</name>
<reference evidence="4" key="1">
    <citation type="journal article" date="2005" name="Nature">
        <title>Sequencing of Aspergillus nidulans and comparative analysis with A. fumigatus and A. oryzae.</title>
        <authorList>
            <person name="Galagan J.E."/>
            <person name="Calvo S.E."/>
            <person name="Cuomo C."/>
            <person name="Ma L.J."/>
            <person name="Wortman J.R."/>
            <person name="Batzoglou S."/>
            <person name="Lee S.I."/>
            <person name="Basturkmen M."/>
            <person name="Spevak C.C."/>
            <person name="Clutterbuck J."/>
            <person name="Kapitonov V."/>
            <person name="Jurka J."/>
            <person name="Scazzocchio C."/>
            <person name="Farman M."/>
            <person name="Butler J."/>
            <person name="Purcell S."/>
            <person name="Harris S."/>
            <person name="Braus G.H."/>
            <person name="Draht O."/>
            <person name="Busch S."/>
            <person name="D'Enfert C."/>
            <person name="Bouchier C."/>
            <person name="Goldman G.H."/>
            <person name="Bell-Pedersen D."/>
            <person name="Griffiths-Jones S."/>
            <person name="Doonan J.H."/>
            <person name="Yu J."/>
            <person name="Vienken K."/>
            <person name="Pain A."/>
            <person name="Freitag M."/>
            <person name="Selker E.U."/>
            <person name="Archer D.B."/>
            <person name="Penalva M.A."/>
            <person name="Oakley B.R."/>
            <person name="Momany M."/>
            <person name="Tanaka T."/>
            <person name="Kumagai T."/>
            <person name="Asai K."/>
            <person name="Machida M."/>
            <person name="Nierman W.C."/>
            <person name="Denning D.W."/>
            <person name="Caddick M."/>
            <person name="Hynes M."/>
            <person name="Paoletti M."/>
            <person name="Fischer R."/>
            <person name="Miller B."/>
            <person name="Dyer P."/>
            <person name="Sachs M.S."/>
            <person name="Osmani S.A."/>
            <person name="Birren B.W."/>
        </authorList>
    </citation>
    <scope>NUCLEOTIDE SEQUENCE [LARGE SCALE GENOMIC DNA]</scope>
    <source>
        <strain evidence="4">FGSC A4 / ATCC 38163 / CBS 112.46 / NRRL 194 / M139</strain>
    </source>
</reference>
<evidence type="ECO:0000256" key="1">
    <source>
        <dbReference type="SAM" id="MobiDB-lite"/>
    </source>
</evidence>
<evidence type="ECO:0000313" key="3">
    <source>
        <dbReference type="EMBL" id="CBF86615.1"/>
    </source>
</evidence>
<keyword evidence="4" id="KW-1185">Reference proteome</keyword>
<dbReference type="KEGG" id="ani:ANIA_02328"/>
<reference evidence="4" key="2">
    <citation type="journal article" date="2009" name="Fungal Genet. Biol.">
        <title>The 2008 update of the Aspergillus nidulans genome annotation: a community effort.</title>
        <authorList>
            <person name="Wortman J.R."/>
            <person name="Gilsenan J.M."/>
            <person name="Joardar V."/>
            <person name="Deegan J."/>
            <person name="Clutterbuck J."/>
            <person name="Andersen M.R."/>
            <person name="Archer D."/>
            <person name="Bencina M."/>
            <person name="Braus G."/>
            <person name="Coutinho P."/>
            <person name="von Dohren H."/>
            <person name="Doonan J."/>
            <person name="Driessen A.J."/>
            <person name="Durek P."/>
            <person name="Espeso E."/>
            <person name="Fekete E."/>
            <person name="Flipphi M."/>
            <person name="Estrada C.G."/>
            <person name="Geysens S."/>
            <person name="Goldman G."/>
            <person name="de Groot P.W."/>
            <person name="Hansen K."/>
            <person name="Harris S.D."/>
            <person name="Heinekamp T."/>
            <person name="Helmstaedt K."/>
            <person name="Henrissat B."/>
            <person name="Hofmann G."/>
            <person name="Homan T."/>
            <person name="Horio T."/>
            <person name="Horiuchi H."/>
            <person name="James S."/>
            <person name="Jones M."/>
            <person name="Karaffa L."/>
            <person name="Karanyi Z."/>
            <person name="Kato M."/>
            <person name="Keller N."/>
            <person name="Kelly D.E."/>
            <person name="Kiel J.A."/>
            <person name="Kim J.M."/>
            <person name="van der Klei I.J."/>
            <person name="Klis F.M."/>
            <person name="Kovalchuk A."/>
            <person name="Krasevec N."/>
            <person name="Kubicek C.P."/>
            <person name="Liu B."/>
            <person name="Maccabe A."/>
            <person name="Meyer V."/>
            <person name="Mirabito P."/>
            <person name="Miskei M."/>
            <person name="Mos M."/>
            <person name="Mullins J."/>
            <person name="Nelson D.R."/>
            <person name="Nielsen J."/>
            <person name="Oakley B.R."/>
            <person name="Osmani S.A."/>
            <person name="Pakula T."/>
            <person name="Paszewski A."/>
            <person name="Paulsen I."/>
            <person name="Pilsyk S."/>
            <person name="Pocsi I."/>
            <person name="Punt P.J."/>
            <person name="Ram A.F."/>
            <person name="Ren Q."/>
            <person name="Robellet X."/>
            <person name="Robson G."/>
            <person name="Seiboth B."/>
            <person name="van Solingen P."/>
            <person name="Specht T."/>
            <person name="Sun J."/>
            <person name="Taheri-Talesh N."/>
            <person name="Takeshita N."/>
            <person name="Ussery D."/>
            <person name="vanKuyk P.A."/>
            <person name="Visser H."/>
            <person name="van de Vondervoort P.J."/>
            <person name="de Vries R.P."/>
            <person name="Walton J."/>
            <person name="Xiang X."/>
            <person name="Xiong Y."/>
            <person name="Zeng A.P."/>
            <person name="Brandt B.W."/>
            <person name="Cornell M.J."/>
            <person name="van den Hondel C.A."/>
            <person name="Visser J."/>
            <person name="Oliver S.G."/>
            <person name="Turner G."/>
        </authorList>
    </citation>
    <scope>GENOME REANNOTATION</scope>
    <source>
        <strain evidence="4">FGSC A4 / ATCC 38163 / CBS 112.46 / NRRL 194 / M139</strain>
    </source>
</reference>
<proteinExistence type="predicted"/>
<keyword evidence="2" id="KW-0812">Transmembrane</keyword>
<dbReference type="GeneID" id="2875039"/>